<evidence type="ECO:0000313" key="2">
    <source>
        <dbReference type="EMBL" id="MEY8244312.1"/>
    </source>
</evidence>
<feature type="transmembrane region" description="Helical" evidence="1">
    <location>
        <begin position="360"/>
        <end position="381"/>
    </location>
</feature>
<name>A0ABV4CX88_9BACT</name>
<evidence type="ECO:0008006" key="4">
    <source>
        <dbReference type="Google" id="ProtNLM"/>
    </source>
</evidence>
<comment type="caution">
    <text evidence="2">The sequence shown here is derived from an EMBL/GenBank/DDBJ whole genome shotgun (WGS) entry which is preliminary data.</text>
</comment>
<keyword evidence="1" id="KW-1133">Transmembrane helix</keyword>
<protein>
    <recommendedName>
        <fullName evidence="4">Tetratricopeptide repeat protein</fullName>
    </recommendedName>
</protein>
<dbReference type="PROSITE" id="PS51257">
    <property type="entry name" value="PROKAR_LIPOPROTEIN"/>
    <property type="match status" value="1"/>
</dbReference>
<proteinExistence type="predicted"/>
<accession>A0ABV4CX88</accession>
<dbReference type="SUPFAM" id="SSF48452">
    <property type="entry name" value="TPR-like"/>
    <property type="match status" value="1"/>
</dbReference>
<gene>
    <name evidence="2" type="ORF">AAK873_01615</name>
</gene>
<organism evidence="2 3">
    <name type="scientific">Heminiphilus faecis</name>
    <dbReference type="NCBI Taxonomy" id="2601703"/>
    <lineage>
        <taxon>Bacteria</taxon>
        <taxon>Pseudomonadati</taxon>
        <taxon>Bacteroidota</taxon>
        <taxon>Bacteroidia</taxon>
        <taxon>Bacteroidales</taxon>
        <taxon>Muribaculaceae</taxon>
        <taxon>Heminiphilus</taxon>
    </lineage>
</organism>
<dbReference type="Gene3D" id="1.25.40.10">
    <property type="entry name" value="Tetratricopeptide repeat domain"/>
    <property type="match status" value="1"/>
</dbReference>
<dbReference type="EMBL" id="JBCLPP010000003">
    <property type="protein sequence ID" value="MEY8244312.1"/>
    <property type="molecule type" value="Genomic_DNA"/>
</dbReference>
<evidence type="ECO:0000313" key="3">
    <source>
        <dbReference type="Proteomes" id="UP001565200"/>
    </source>
</evidence>
<sequence length="548" mass="62646">MNLHIAKLLTLFSLLLYSCTGHDSQRAILDKADRLMDDNPKAALSLLDSIDSPSLTDDRDRAVYALMYSRALDKNYIDVTDDSLINISIDYYADRNDDLYKEMSYYYLACIKCNSRDYAASMKAASEALRIALAITDDRETARAYELMADLYNATYSASRALRYRLLAREYYRKAGLPRETTYAELDLAIAYYNDRQHQRSIALLDSLLELPSGDSLFRAHCLSALVRPLLYTDDYQRAAETATELAKYRQVYTLTGQDYANIAEIHMHNGNLEKAQACIERGSTASAEAIQVDMARYKMHLMEGRHDSMIADYRRMVSRQDRILSEALRHTVTGAELEYADIQTEAATDNTKRARRTGIIIACGLLALTIGVATVARLQLSMKNAEIRKHVNDIREISRQLNDTRTETSRLHDRVDTLFRERFRTLNRLCDQYYEALNAPSPQLQKSVYNNIVKMLTELRCPSELSKLKDIVNEHMNGIIARLESQLPELDADDVAFLTYLYAGFSAKAVCLFTGMSKGNFYVRRRRLRSQIERSRAADSDMFLCRL</sequence>
<evidence type="ECO:0000256" key="1">
    <source>
        <dbReference type="SAM" id="Phobius"/>
    </source>
</evidence>
<keyword evidence="3" id="KW-1185">Reference proteome</keyword>
<dbReference type="Proteomes" id="UP001565200">
    <property type="component" value="Unassembled WGS sequence"/>
</dbReference>
<keyword evidence="1" id="KW-0472">Membrane</keyword>
<reference evidence="2 3" key="1">
    <citation type="submission" date="2024-03" db="EMBL/GenBank/DDBJ databases">
        <title>Mouse gut bacterial collection (mGBC) of GemPharmatech.</title>
        <authorList>
            <person name="He Y."/>
            <person name="Dong L."/>
            <person name="Wu D."/>
            <person name="Gao X."/>
            <person name="Lin Z."/>
        </authorList>
    </citation>
    <scope>NUCLEOTIDE SEQUENCE [LARGE SCALE GENOMIC DNA]</scope>
    <source>
        <strain evidence="2 3">54-13</strain>
    </source>
</reference>
<keyword evidence="1" id="KW-0812">Transmembrane</keyword>
<dbReference type="InterPro" id="IPR011990">
    <property type="entry name" value="TPR-like_helical_dom_sf"/>
</dbReference>
<dbReference type="RefSeq" id="WP_147438686.1">
    <property type="nucleotide sequence ID" value="NZ_JBCLPP010000003.1"/>
</dbReference>